<protein>
    <submittedName>
        <fullName evidence="2">Uncharacterized protein</fullName>
    </submittedName>
</protein>
<evidence type="ECO:0000313" key="3">
    <source>
        <dbReference type="EMBL" id="ART32050.1"/>
    </source>
</evidence>
<feature type="signal peptide" evidence="1">
    <location>
        <begin position="1"/>
        <end position="24"/>
    </location>
</feature>
<dbReference type="AlphaFoldDB" id="A0A1Y0B0T2"/>
<name>A0A1Y0B0T2_9LAMI</name>
<keyword evidence="1" id="KW-0732">Signal</keyword>
<evidence type="ECO:0000313" key="2">
    <source>
        <dbReference type="EMBL" id="ART31062.1"/>
    </source>
</evidence>
<organism evidence="2">
    <name type="scientific">Utricularia reniformis</name>
    <dbReference type="NCBI Taxonomy" id="192314"/>
    <lineage>
        <taxon>Eukaryota</taxon>
        <taxon>Viridiplantae</taxon>
        <taxon>Streptophyta</taxon>
        <taxon>Embryophyta</taxon>
        <taxon>Tracheophyta</taxon>
        <taxon>Spermatophyta</taxon>
        <taxon>Magnoliopsida</taxon>
        <taxon>eudicotyledons</taxon>
        <taxon>Gunneridae</taxon>
        <taxon>Pentapetalae</taxon>
        <taxon>asterids</taxon>
        <taxon>lamiids</taxon>
        <taxon>Lamiales</taxon>
        <taxon>Lentibulariaceae</taxon>
        <taxon>Utricularia</taxon>
    </lineage>
</organism>
<reference evidence="2" key="1">
    <citation type="submission" date="2017-03" db="EMBL/GenBank/DDBJ databases">
        <title>The mitochondrial genome of the carnivorous plant Utricularia reniformis (Lentibulariaceae): structure, comparative analysis and evolutionary landmarks.</title>
        <authorList>
            <person name="Silva S.R."/>
            <person name="Alvarenga D.O."/>
            <person name="Michael T.P."/>
            <person name="Miranda V.F.O."/>
            <person name="Varani A.M."/>
        </authorList>
    </citation>
    <scope>NUCLEOTIDE SEQUENCE</scope>
</reference>
<gene>
    <name evidence="2" type="ORF">AEK19_MT0829</name>
    <name evidence="3" type="ORF">AEK19_MT1881</name>
</gene>
<proteinExistence type="predicted"/>
<dbReference type="EMBL" id="KY774314">
    <property type="protein sequence ID" value="ART32050.1"/>
    <property type="molecule type" value="Genomic_DNA"/>
</dbReference>
<accession>A0A1Y0B0T2</accession>
<geneLocation type="mitochondrion" evidence="2"/>
<keyword evidence="2" id="KW-0496">Mitochondrion</keyword>
<dbReference type="EMBL" id="KY774314">
    <property type="protein sequence ID" value="ART31062.1"/>
    <property type="molecule type" value="Genomic_DNA"/>
</dbReference>
<sequence length="85" mass="9261">MVLVESSSFCFILGFLLILTEDNAVFIQNQYAAGLLFLPNNSRDILPNTCPCGNKSSPFSTKAPLTVLKPSLSIPGLLFLFYSSN</sequence>
<evidence type="ECO:0000256" key="1">
    <source>
        <dbReference type="SAM" id="SignalP"/>
    </source>
</evidence>
<feature type="chain" id="PRO_5011906624" evidence="1">
    <location>
        <begin position="25"/>
        <end position="85"/>
    </location>
</feature>